<dbReference type="GO" id="GO:0015938">
    <property type="term" value="P:coenzyme A catabolic process"/>
    <property type="evidence" value="ECO:0007669"/>
    <property type="project" value="TreeGrafter"/>
</dbReference>
<keyword evidence="6" id="KW-0464">Manganese</keyword>
<dbReference type="KEGG" id="mpp:MICPUCDRAFT_57954"/>
<evidence type="ECO:0000256" key="5">
    <source>
        <dbReference type="ARBA" id="ARBA00022842"/>
    </source>
</evidence>
<keyword evidence="5" id="KW-0460">Magnesium</keyword>
<dbReference type="InterPro" id="IPR045121">
    <property type="entry name" value="CoAse"/>
</dbReference>
<evidence type="ECO:0000313" key="9">
    <source>
        <dbReference type="EMBL" id="EEH56889.1"/>
    </source>
</evidence>
<dbReference type="eggNOG" id="KOG3069">
    <property type="taxonomic scope" value="Eukaryota"/>
</dbReference>
<evidence type="ECO:0000313" key="10">
    <source>
        <dbReference type="Proteomes" id="UP000001876"/>
    </source>
</evidence>
<dbReference type="PANTHER" id="PTHR12992:SF24">
    <property type="entry name" value="PEROXISOMAL COENZYME A DIPHOSPHATASE NUDT7"/>
    <property type="match status" value="1"/>
</dbReference>
<comment type="cofactor">
    <cofactor evidence="2">
        <name>Mg(2+)</name>
        <dbReference type="ChEBI" id="CHEBI:18420"/>
    </cofactor>
</comment>
<organism evidence="10">
    <name type="scientific">Micromonas pusilla (strain CCMP1545)</name>
    <name type="common">Picoplanktonic green alga</name>
    <dbReference type="NCBI Taxonomy" id="564608"/>
    <lineage>
        <taxon>Eukaryota</taxon>
        <taxon>Viridiplantae</taxon>
        <taxon>Chlorophyta</taxon>
        <taxon>Mamiellophyceae</taxon>
        <taxon>Mamiellales</taxon>
        <taxon>Mamiellaceae</taxon>
        <taxon>Micromonas</taxon>
    </lineage>
</organism>
<dbReference type="PROSITE" id="PS51462">
    <property type="entry name" value="NUDIX"/>
    <property type="match status" value="1"/>
</dbReference>
<proteinExistence type="predicted"/>
<protein>
    <submittedName>
        <fullName evidence="9">Predicted protein</fullName>
    </submittedName>
</protein>
<reference evidence="9 10" key="1">
    <citation type="journal article" date="2009" name="Science">
        <title>Green evolution and dynamic adaptations revealed by genomes of the marine picoeukaryotes Micromonas.</title>
        <authorList>
            <person name="Worden A.Z."/>
            <person name="Lee J.H."/>
            <person name="Mock T."/>
            <person name="Rouze P."/>
            <person name="Simmons M.P."/>
            <person name="Aerts A.L."/>
            <person name="Allen A.E."/>
            <person name="Cuvelier M.L."/>
            <person name="Derelle E."/>
            <person name="Everett M.V."/>
            <person name="Foulon E."/>
            <person name="Grimwood J."/>
            <person name="Gundlach H."/>
            <person name="Henrissat B."/>
            <person name="Napoli C."/>
            <person name="McDonald S.M."/>
            <person name="Parker M.S."/>
            <person name="Rombauts S."/>
            <person name="Salamov A."/>
            <person name="Von Dassow P."/>
            <person name="Badger J.H."/>
            <person name="Coutinho P.M."/>
            <person name="Demir E."/>
            <person name="Dubchak I."/>
            <person name="Gentemann C."/>
            <person name="Eikrem W."/>
            <person name="Gready J.E."/>
            <person name="John U."/>
            <person name="Lanier W."/>
            <person name="Lindquist E.A."/>
            <person name="Lucas S."/>
            <person name="Mayer K.F."/>
            <person name="Moreau H."/>
            <person name="Not F."/>
            <person name="Otillar R."/>
            <person name="Panaud O."/>
            <person name="Pangilinan J."/>
            <person name="Paulsen I."/>
            <person name="Piegu B."/>
            <person name="Poliakov A."/>
            <person name="Robbens S."/>
            <person name="Schmutz J."/>
            <person name="Toulza E."/>
            <person name="Wyss T."/>
            <person name="Zelensky A."/>
            <person name="Zhou K."/>
            <person name="Armbrust E.V."/>
            <person name="Bhattacharya D."/>
            <person name="Goodenough U.W."/>
            <person name="Van de Peer Y."/>
            <person name="Grigoriev I.V."/>
        </authorList>
    </citation>
    <scope>NUCLEOTIDE SEQUENCE [LARGE SCALE GENOMIC DNA]</scope>
    <source>
        <strain evidence="9 10">CCMP1545</strain>
    </source>
</reference>
<dbReference type="STRING" id="564608.C1MT66"/>
<dbReference type="Pfam" id="PF00293">
    <property type="entry name" value="NUDIX"/>
    <property type="match status" value="1"/>
</dbReference>
<dbReference type="GeneID" id="9684251"/>
<sequence>MPPRAPSPAPAAGARSSPAAAAASSSSSRSDASTSVDDATSRLRAYWSRELARGTADAPPSARDRAAVLVPLSRAPSDGAVTALLCTRSSALSSHAGEVCLPGGKNDAFETDVEAALREAREEVGLTRDDAVVLASLPPMLSKGRVSVRPVVARVRDGFEPIPNDDEVAEVFTVRLERFLSGGDGYAYDDWEFTPGRTIRVHHFDSIKDEESGATHHVWGLTAVVLIRTAEIAFGRRAAFPLRPDGPGGTDIALLATSDGGISAFGERAGEGERGDGDDGDGTRTRTPSRL</sequence>
<evidence type="ECO:0000256" key="2">
    <source>
        <dbReference type="ARBA" id="ARBA00001946"/>
    </source>
</evidence>
<dbReference type="GO" id="GO:0010945">
    <property type="term" value="F:coenzyme A diphosphatase activity"/>
    <property type="evidence" value="ECO:0007669"/>
    <property type="project" value="InterPro"/>
</dbReference>
<dbReference type="Gene3D" id="3.90.79.10">
    <property type="entry name" value="Nucleoside Triphosphate Pyrophosphohydrolase"/>
    <property type="match status" value="1"/>
</dbReference>
<evidence type="ECO:0000256" key="4">
    <source>
        <dbReference type="ARBA" id="ARBA00022801"/>
    </source>
</evidence>
<evidence type="ECO:0000256" key="1">
    <source>
        <dbReference type="ARBA" id="ARBA00001936"/>
    </source>
</evidence>
<name>C1MT66_MICPC</name>
<dbReference type="PANTHER" id="PTHR12992">
    <property type="entry name" value="NUDIX HYDROLASE"/>
    <property type="match status" value="1"/>
</dbReference>
<dbReference type="GO" id="GO:0046872">
    <property type="term" value="F:metal ion binding"/>
    <property type="evidence" value="ECO:0007669"/>
    <property type="project" value="UniProtKB-KW"/>
</dbReference>
<feature type="compositionally biased region" description="Basic and acidic residues" evidence="7">
    <location>
        <begin position="268"/>
        <end position="284"/>
    </location>
</feature>
<dbReference type="InterPro" id="IPR020084">
    <property type="entry name" value="NUDIX_hydrolase_CS"/>
</dbReference>
<evidence type="ECO:0000256" key="3">
    <source>
        <dbReference type="ARBA" id="ARBA00022723"/>
    </source>
</evidence>
<dbReference type="AlphaFoldDB" id="C1MT66"/>
<feature type="region of interest" description="Disordered" evidence="7">
    <location>
        <begin position="1"/>
        <end position="39"/>
    </location>
</feature>
<dbReference type="PROSITE" id="PS00893">
    <property type="entry name" value="NUDIX_BOX"/>
    <property type="match status" value="1"/>
</dbReference>
<accession>C1MT66</accession>
<evidence type="ECO:0000256" key="6">
    <source>
        <dbReference type="ARBA" id="ARBA00023211"/>
    </source>
</evidence>
<evidence type="ECO:0000256" key="7">
    <source>
        <dbReference type="SAM" id="MobiDB-lite"/>
    </source>
</evidence>
<comment type="cofactor">
    <cofactor evidence="1">
        <name>Mn(2+)</name>
        <dbReference type="ChEBI" id="CHEBI:29035"/>
    </cofactor>
</comment>
<feature type="domain" description="Nudix hydrolase" evidence="8">
    <location>
        <begin position="62"/>
        <end position="199"/>
    </location>
</feature>
<dbReference type="EMBL" id="GG663739">
    <property type="protein sequence ID" value="EEH56889.1"/>
    <property type="molecule type" value="Genomic_DNA"/>
</dbReference>
<dbReference type="OrthoDB" id="206213at2759"/>
<keyword evidence="3" id="KW-0479">Metal-binding</keyword>
<dbReference type="OMA" id="EQRWGDG"/>
<keyword evidence="10" id="KW-1185">Reference proteome</keyword>
<gene>
    <name evidence="9" type="ORF">MICPUCDRAFT_57954</name>
</gene>
<feature type="region of interest" description="Disordered" evidence="7">
    <location>
        <begin position="263"/>
        <end position="291"/>
    </location>
</feature>
<dbReference type="Proteomes" id="UP000001876">
    <property type="component" value="Unassembled WGS sequence"/>
</dbReference>
<dbReference type="CDD" id="cd03426">
    <property type="entry name" value="NUDIX_CoAse_Nudt7"/>
    <property type="match status" value="1"/>
</dbReference>
<dbReference type="InterPro" id="IPR000086">
    <property type="entry name" value="NUDIX_hydrolase_dom"/>
</dbReference>
<feature type="compositionally biased region" description="Low complexity" evidence="7">
    <location>
        <begin position="10"/>
        <end position="38"/>
    </location>
</feature>
<dbReference type="InterPro" id="IPR015797">
    <property type="entry name" value="NUDIX_hydrolase-like_dom_sf"/>
</dbReference>
<dbReference type="SUPFAM" id="SSF55811">
    <property type="entry name" value="Nudix"/>
    <property type="match status" value="1"/>
</dbReference>
<evidence type="ECO:0000259" key="8">
    <source>
        <dbReference type="PROSITE" id="PS51462"/>
    </source>
</evidence>
<keyword evidence="4" id="KW-0378">Hydrolase</keyword>
<dbReference type="RefSeq" id="XP_003058434.1">
    <property type="nucleotide sequence ID" value="XM_003058388.1"/>
</dbReference>